<sequence>MNNQQKIPSLYTVKQFCEKHPAFTHGGIRHHIFHASTNGLDDMSVIVRNGRRVLIDEAAFFEWLMNQ</sequence>
<gene>
    <name evidence="1" type="ORF">GCM10007966_21190</name>
</gene>
<protein>
    <submittedName>
        <fullName evidence="1">Uncharacterized protein</fullName>
    </submittedName>
</protein>
<dbReference type="EMBL" id="BMOB01000013">
    <property type="protein sequence ID" value="GGI92316.1"/>
    <property type="molecule type" value="Genomic_DNA"/>
</dbReference>
<name>A0A917K173_9GAMM</name>
<dbReference type="Proteomes" id="UP000630149">
    <property type="component" value="Unassembled WGS sequence"/>
</dbReference>
<dbReference type="AlphaFoldDB" id="A0A917K173"/>
<dbReference type="OrthoDB" id="6064844at2"/>
<evidence type="ECO:0000313" key="1">
    <source>
        <dbReference type="EMBL" id="GGI92316.1"/>
    </source>
</evidence>
<proteinExistence type="predicted"/>
<reference evidence="1" key="2">
    <citation type="submission" date="2020-09" db="EMBL/GenBank/DDBJ databases">
        <authorList>
            <person name="Sun Q."/>
            <person name="Ohkuma M."/>
        </authorList>
    </citation>
    <scope>NUCLEOTIDE SEQUENCE</scope>
    <source>
        <strain evidence="1">JCM 13919</strain>
    </source>
</reference>
<comment type="caution">
    <text evidence="1">The sequence shown here is derived from an EMBL/GenBank/DDBJ whole genome shotgun (WGS) entry which is preliminary data.</text>
</comment>
<dbReference type="RefSeq" id="WP_131777383.1">
    <property type="nucleotide sequence ID" value="NZ_BMOB01000013.1"/>
</dbReference>
<accession>A0A917K173</accession>
<reference evidence="1" key="1">
    <citation type="journal article" date="2014" name="Int. J. Syst. Evol. Microbiol.">
        <title>Complete genome sequence of Corynebacterium casei LMG S-19264T (=DSM 44701T), isolated from a smear-ripened cheese.</title>
        <authorList>
            <consortium name="US DOE Joint Genome Institute (JGI-PGF)"/>
            <person name="Walter F."/>
            <person name="Albersmeier A."/>
            <person name="Kalinowski J."/>
            <person name="Ruckert C."/>
        </authorList>
    </citation>
    <scope>NUCLEOTIDE SEQUENCE</scope>
    <source>
        <strain evidence="1">JCM 13919</strain>
    </source>
</reference>
<organism evidence="1 2">
    <name type="scientific">Legionella impletisoli</name>
    <dbReference type="NCBI Taxonomy" id="343510"/>
    <lineage>
        <taxon>Bacteria</taxon>
        <taxon>Pseudomonadati</taxon>
        <taxon>Pseudomonadota</taxon>
        <taxon>Gammaproteobacteria</taxon>
        <taxon>Legionellales</taxon>
        <taxon>Legionellaceae</taxon>
        <taxon>Legionella</taxon>
    </lineage>
</organism>
<keyword evidence="2" id="KW-1185">Reference proteome</keyword>
<evidence type="ECO:0000313" key="2">
    <source>
        <dbReference type="Proteomes" id="UP000630149"/>
    </source>
</evidence>